<comment type="caution">
    <text evidence="2">The sequence shown here is derived from an EMBL/GenBank/DDBJ whole genome shotgun (WGS) entry which is preliminary data.</text>
</comment>
<organism evidence="2">
    <name type="scientific">mine drainage metagenome</name>
    <dbReference type="NCBI Taxonomy" id="410659"/>
    <lineage>
        <taxon>unclassified sequences</taxon>
        <taxon>metagenomes</taxon>
        <taxon>ecological metagenomes</taxon>
    </lineage>
</organism>
<dbReference type="InterPro" id="IPR014729">
    <property type="entry name" value="Rossmann-like_a/b/a_fold"/>
</dbReference>
<feature type="domain" description="UspA" evidence="1">
    <location>
        <begin position="9"/>
        <end position="147"/>
    </location>
</feature>
<dbReference type="EMBL" id="AUZY01006919">
    <property type="protein sequence ID" value="EQD52683.1"/>
    <property type="molecule type" value="Genomic_DNA"/>
</dbReference>
<dbReference type="PRINTS" id="PR01438">
    <property type="entry name" value="UNVRSLSTRESS"/>
</dbReference>
<reference evidence="2" key="2">
    <citation type="journal article" date="2014" name="ISME J.">
        <title>Microbial stratification in low pH oxic and suboxic macroscopic growths along an acid mine drainage.</title>
        <authorList>
            <person name="Mendez-Garcia C."/>
            <person name="Mesa V."/>
            <person name="Sprenger R.R."/>
            <person name="Richter M."/>
            <person name="Diez M.S."/>
            <person name="Solano J."/>
            <person name="Bargiela R."/>
            <person name="Golyshina O.V."/>
            <person name="Manteca A."/>
            <person name="Ramos J.L."/>
            <person name="Gallego J.R."/>
            <person name="Llorente I."/>
            <person name="Martins Dos Santos V.A."/>
            <person name="Jensen O.N."/>
            <person name="Pelaez A.I."/>
            <person name="Sanchez J."/>
            <person name="Ferrer M."/>
        </authorList>
    </citation>
    <scope>NUCLEOTIDE SEQUENCE</scope>
</reference>
<dbReference type="AlphaFoldDB" id="T1A741"/>
<dbReference type="SUPFAM" id="SSF52402">
    <property type="entry name" value="Adenine nucleotide alpha hydrolases-like"/>
    <property type="match status" value="1"/>
</dbReference>
<dbReference type="CDD" id="cd00293">
    <property type="entry name" value="USP-like"/>
    <property type="match status" value="1"/>
</dbReference>
<dbReference type="PANTHER" id="PTHR46553">
    <property type="entry name" value="ADENINE NUCLEOTIDE ALPHA HYDROLASES-LIKE SUPERFAMILY PROTEIN"/>
    <property type="match status" value="1"/>
</dbReference>
<gene>
    <name evidence="2" type="ORF">B1B_10620</name>
</gene>
<evidence type="ECO:0000313" key="2">
    <source>
        <dbReference type="EMBL" id="EQD52683.1"/>
    </source>
</evidence>
<proteinExistence type="predicted"/>
<sequence>MTMTMPALRSIAVGMDGSPSSERAFEWALDLAKLGGASLTIVGAIPLHRVYATQTGSPVEPYVEDRRTMSELLRRRAESARQAGVHPVASILLEGAAVDELLNFLDEHRPDLMVLGARGVSGARRVLLGSVSEGVLHHAHCSILIVRPPHAGAAP</sequence>
<dbReference type="Gene3D" id="3.40.50.620">
    <property type="entry name" value="HUPs"/>
    <property type="match status" value="1"/>
</dbReference>
<accession>T1A741</accession>
<dbReference type="PANTHER" id="PTHR46553:SF3">
    <property type="entry name" value="ADENINE NUCLEOTIDE ALPHA HYDROLASES-LIKE SUPERFAMILY PROTEIN"/>
    <property type="match status" value="1"/>
</dbReference>
<evidence type="ECO:0000259" key="1">
    <source>
        <dbReference type="Pfam" id="PF00582"/>
    </source>
</evidence>
<name>T1A741_9ZZZZ</name>
<dbReference type="InterPro" id="IPR006015">
    <property type="entry name" value="Universal_stress_UspA"/>
</dbReference>
<dbReference type="Pfam" id="PF00582">
    <property type="entry name" value="Usp"/>
    <property type="match status" value="1"/>
</dbReference>
<reference evidence="2" key="1">
    <citation type="submission" date="2013-08" db="EMBL/GenBank/DDBJ databases">
        <authorList>
            <person name="Mendez C."/>
            <person name="Richter M."/>
            <person name="Ferrer M."/>
            <person name="Sanchez J."/>
        </authorList>
    </citation>
    <scope>NUCLEOTIDE SEQUENCE</scope>
</reference>
<dbReference type="InterPro" id="IPR006016">
    <property type="entry name" value="UspA"/>
</dbReference>
<protein>
    <submittedName>
        <fullName evidence="2">UspA domain protein</fullName>
    </submittedName>
</protein>